<dbReference type="EMBL" id="NVXX01000040">
    <property type="protein sequence ID" value="PKH16393.1"/>
    <property type="molecule type" value="Genomic_DNA"/>
</dbReference>
<dbReference type="Proteomes" id="UP000233564">
    <property type="component" value="Unassembled WGS sequence"/>
</dbReference>
<evidence type="ECO:0000313" key="2">
    <source>
        <dbReference type="Proteomes" id="UP000233564"/>
    </source>
</evidence>
<accession>A0A2N1DYG7</accession>
<proteinExistence type="predicted"/>
<evidence type="ECO:0000313" key="1">
    <source>
        <dbReference type="EMBL" id="PKH16393.1"/>
    </source>
</evidence>
<sequence>MDGSGGGLQSAIIRRRPAEAGLSAMENACAAKVPLFGRAYTYLSAGGFANGLVDPCLKPGGMFQPLLLPLSMFGPAAALSRTSVKIPG</sequence>
<gene>
    <name evidence="1" type="ORF">CIB54_22310</name>
</gene>
<protein>
    <submittedName>
        <fullName evidence="1">Uncharacterized protein</fullName>
    </submittedName>
</protein>
<dbReference type="AlphaFoldDB" id="A0A2N1DYG7"/>
<comment type="caution">
    <text evidence="1">The sequence shown here is derived from an EMBL/GenBank/DDBJ whole genome shotgun (WGS) entry which is preliminary data.</text>
</comment>
<organism evidence="1 2">
    <name type="scientific">Pseudomonas fluorescens</name>
    <dbReference type="NCBI Taxonomy" id="294"/>
    <lineage>
        <taxon>Bacteria</taxon>
        <taxon>Pseudomonadati</taxon>
        <taxon>Pseudomonadota</taxon>
        <taxon>Gammaproteobacteria</taxon>
        <taxon>Pseudomonadales</taxon>
        <taxon>Pseudomonadaceae</taxon>
        <taxon>Pseudomonas</taxon>
    </lineage>
</organism>
<reference evidence="1 2" key="1">
    <citation type="submission" date="2017-08" db="EMBL/GenBank/DDBJ databases">
        <authorList>
            <person name="de Groot N.N."/>
        </authorList>
    </citation>
    <scope>NUCLEOTIDE SEQUENCE [LARGE SCALE GENOMIC DNA]</scope>
    <source>
        <strain evidence="1 2">PfR 37</strain>
    </source>
</reference>
<name>A0A2N1DYG7_PSEFL</name>